<organism evidence="2 4">
    <name type="scientific">Rhizophagus irregularis</name>
    <dbReference type="NCBI Taxonomy" id="588596"/>
    <lineage>
        <taxon>Eukaryota</taxon>
        <taxon>Fungi</taxon>
        <taxon>Fungi incertae sedis</taxon>
        <taxon>Mucoromycota</taxon>
        <taxon>Glomeromycotina</taxon>
        <taxon>Glomeromycetes</taxon>
        <taxon>Glomerales</taxon>
        <taxon>Glomeraceae</taxon>
        <taxon>Rhizophagus</taxon>
    </lineage>
</organism>
<reference evidence="2 4" key="3">
    <citation type="submission" date="2017-10" db="EMBL/GenBank/DDBJ databases">
        <title>Extensive intraspecific genome diversity in a model arbuscular mycorrhizal fungus.</title>
        <authorList>
            <person name="Chen E.C.H."/>
            <person name="Morin E."/>
            <person name="Baudet D."/>
            <person name="Noel J."/>
            <person name="Ndikumana S."/>
            <person name="Charron P."/>
            <person name="St-Onge C."/>
            <person name="Giorgi J."/>
            <person name="Grigoriev I.V."/>
            <person name="Roux C."/>
            <person name="Martin F.M."/>
            <person name="Corradi N."/>
        </authorList>
    </citation>
    <scope>NUCLEOTIDE SEQUENCE [LARGE SCALE GENOMIC DNA]</scope>
    <source>
        <strain evidence="2 4">C2</strain>
    </source>
</reference>
<accession>A0A2I1FA73</accession>
<evidence type="ECO:0000313" key="1">
    <source>
        <dbReference type="EMBL" id="PKB95779.1"/>
    </source>
</evidence>
<sequence>MLLHITTAIRFLTLRPRRQQQQQHVLRQRLKELLQEYKVKSIIKDYNIDGFGFKEFEWNK</sequence>
<reference evidence="1 3" key="2">
    <citation type="submission" date="2017-09" db="EMBL/GenBank/DDBJ databases">
        <title>Extensive intraspecific genome diversity in a model arbuscular mycorrhizal fungus.</title>
        <authorList>
            <person name="Chen E.C."/>
            <person name="Morin E."/>
            <person name="Beaudet D."/>
            <person name="Noel J."/>
            <person name="Ndikumana S."/>
            <person name="Charron P."/>
            <person name="St-Onge C."/>
            <person name="Giorgi J."/>
            <person name="Grigoriev I.V."/>
            <person name="Roux C."/>
            <person name="Martin F.M."/>
            <person name="Corradi N."/>
        </authorList>
    </citation>
    <scope>NUCLEOTIDE SEQUENCE [LARGE SCALE GENOMIC DNA]</scope>
    <source>
        <strain evidence="1 3">A5</strain>
    </source>
</reference>
<evidence type="ECO:0000313" key="3">
    <source>
        <dbReference type="Proteomes" id="UP000232722"/>
    </source>
</evidence>
<dbReference type="Proteomes" id="UP000232722">
    <property type="component" value="Unassembled WGS sequence"/>
</dbReference>
<evidence type="ECO:0000313" key="2">
    <source>
        <dbReference type="EMBL" id="PKK61569.1"/>
    </source>
</evidence>
<dbReference type="EMBL" id="LLXL01002178">
    <property type="protein sequence ID" value="PKK61569.1"/>
    <property type="molecule type" value="Genomic_DNA"/>
</dbReference>
<gene>
    <name evidence="1" type="ORF">RhiirA5_367950</name>
    <name evidence="2" type="ORF">RhiirC2_760545</name>
</gene>
<name>A0A2I1FA73_9GLOM</name>
<proteinExistence type="predicted"/>
<evidence type="ECO:0000313" key="4">
    <source>
        <dbReference type="Proteomes" id="UP000233469"/>
    </source>
</evidence>
<comment type="caution">
    <text evidence="2">The sequence shown here is derived from an EMBL/GenBank/DDBJ whole genome shotgun (WGS) entry which is preliminary data.</text>
</comment>
<dbReference type="AlphaFoldDB" id="A0A2I1FA73"/>
<dbReference type="EMBL" id="LLXJ01004455">
    <property type="protein sequence ID" value="PKB95779.1"/>
    <property type="molecule type" value="Genomic_DNA"/>
</dbReference>
<dbReference type="Proteomes" id="UP000233469">
    <property type="component" value="Unassembled WGS sequence"/>
</dbReference>
<reference evidence="3 4" key="1">
    <citation type="submission" date="2016-04" db="EMBL/GenBank/DDBJ databases">
        <title>Genome analyses suggest a sexual origin of heterokaryosis in a supposedly ancient asexual fungus.</title>
        <authorList>
            <person name="Ropars J."/>
            <person name="Sedzielewska K."/>
            <person name="Noel J."/>
            <person name="Charron P."/>
            <person name="Farinelli L."/>
            <person name="Marton T."/>
            <person name="Kruger M."/>
            <person name="Pelin A."/>
            <person name="Brachmann A."/>
            <person name="Corradi N."/>
        </authorList>
    </citation>
    <scope>NUCLEOTIDE SEQUENCE [LARGE SCALE GENOMIC DNA]</scope>
    <source>
        <strain evidence="1 3">A5</strain>
        <strain evidence="2 4">C2</strain>
    </source>
</reference>
<protein>
    <submittedName>
        <fullName evidence="2">Uncharacterized protein</fullName>
    </submittedName>
</protein>